<dbReference type="CDD" id="cd02525">
    <property type="entry name" value="Succinoglycan_BP_ExoA"/>
    <property type="match status" value="1"/>
</dbReference>
<sequence>MEPHGPKQPYPFVSVVVPVYNEERYIEACLTSVLDQDFPPDRYEVIVADGGSSDSTRDLVEELARQHPNLRLIDNPGRTQAAGLNCAILASCGDFIARQDGHAEWTRHHLRRSVELLLESGADNVGGRADGAGRDVMGRAIACAMRSPFGVGGARFRYSQRTEDVPTVFPGTFRRSALERVGLFDEAYPPHEDYELNHRIRASGGRVLFSPDIPTRYHVRDSVTALARQYFRYGRAKVRVARSTLGVIRPYHLAAPALVAALPAAALMAATRRGRPRVVAGAAVYAASCVAAGLRAARAEPAAVRVRVPPVFAVMHLSWGVGFWAGAAEAARGVRTGGGAPPQLPRDHRANTSSAV</sequence>
<protein>
    <submittedName>
        <fullName evidence="4">Glycosyl transferase family 2</fullName>
    </submittedName>
    <submittedName>
        <fullName evidence="3">Glycosyltransferase family 2 protein</fullName>
    </submittedName>
</protein>
<dbReference type="InterPro" id="IPR029044">
    <property type="entry name" value="Nucleotide-diphossugar_trans"/>
</dbReference>
<feature type="domain" description="Glycosyltransferase 2-like" evidence="2">
    <location>
        <begin position="14"/>
        <end position="179"/>
    </location>
</feature>
<dbReference type="EMBL" id="QHBU01000153">
    <property type="protein sequence ID" value="PZR80419.1"/>
    <property type="molecule type" value="Genomic_DNA"/>
</dbReference>
<accession>A0A934K3D0</accession>
<reference evidence="4 5" key="1">
    <citation type="journal article" date="2017" name="Nature">
        <title>Atmospheric trace gases support primary production in Antarctic desert surface soil.</title>
        <authorList>
            <person name="Ji M."/>
            <person name="Greening C."/>
            <person name="Vanwonterghem I."/>
            <person name="Carere C.R."/>
            <person name="Bay S.K."/>
            <person name="Steen J.A."/>
            <person name="Montgomery K."/>
            <person name="Lines T."/>
            <person name="Beardall J."/>
            <person name="van Dorst J."/>
            <person name="Snape I."/>
            <person name="Stott M.B."/>
            <person name="Hugenholtz P."/>
            <person name="Ferrari B.C."/>
        </authorList>
    </citation>
    <scope>NUCLEOTIDE SEQUENCE [LARGE SCALE GENOMIC DNA]</scope>
    <source>
        <strain evidence="4">RRmetagenome_bin12</strain>
    </source>
</reference>
<dbReference type="InterPro" id="IPR001173">
    <property type="entry name" value="Glyco_trans_2-like"/>
</dbReference>
<name>A0A2W5Z508_9BACT</name>
<comment type="caution">
    <text evidence="4">The sequence shown here is derived from an EMBL/GenBank/DDBJ whole genome shotgun (WGS) entry which is preliminary data.</text>
</comment>
<organism evidence="4 5">
    <name type="scientific">Candidatus Aeolococcus gillhamiae</name>
    <dbReference type="NCBI Taxonomy" id="3127015"/>
    <lineage>
        <taxon>Bacteria</taxon>
        <taxon>Bacillati</taxon>
        <taxon>Candidatus Dormiibacterota</taxon>
        <taxon>Candidatus Dormibacteria</taxon>
        <taxon>Candidatus Aeolococcales</taxon>
        <taxon>Candidatus Aeolococcaceae</taxon>
        <taxon>Candidatus Aeolococcus</taxon>
    </lineage>
</organism>
<evidence type="ECO:0000313" key="3">
    <source>
        <dbReference type="EMBL" id="MBJ7596038.1"/>
    </source>
</evidence>
<reference evidence="4" key="2">
    <citation type="submission" date="2018-05" db="EMBL/GenBank/DDBJ databases">
        <authorList>
            <person name="Ferrari B."/>
        </authorList>
    </citation>
    <scope>NUCLEOTIDE SEQUENCE</scope>
    <source>
        <strain evidence="4">RRmetagenome_bin12</strain>
    </source>
</reference>
<dbReference type="SUPFAM" id="SSF53448">
    <property type="entry name" value="Nucleotide-diphospho-sugar transferases"/>
    <property type="match status" value="1"/>
</dbReference>
<dbReference type="RefSeq" id="WP_337313706.1">
    <property type="nucleotide sequence ID" value="NZ_JAEKNS010000145.1"/>
</dbReference>
<dbReference type="GO" id="GO:0016740">
    <property type="term" value="F:transferase activity"/>
    <property type="evidence" value="ECO:0007669"/>
    <property type="project" value="UniProtKB-KW"/>
</dbReference>
<dbReference type="AlphaFoldDB" id="A0A2W5Z508"/>
<evidence type="ECO:0000313" key="5">
    <source>
        <dbReference type="Proteomes" id="UP000248724"/>
    </source>
</evidence>
<evidence type="ECO:0000313" key="4">
    <source>
        <dbReference type="EMBL" id="PZR80419.1"/>
    </source>
</evidence>
<reference evidence="3 6" key="3">
    <citation type="submission" date="2020-10" db="EMBL/GenBank/DDBJ databases">
        <title>Ca. Dormibacterota MAGs.</title>
        <authorList>
            <person name="Montgomery K."/>
        </authorList>
    </citation>
    <scope>NUCLEOTIDE SEQUENCE [LARGE SCALE GENOMIC DNA]</scope>
    <source>
        <strain evidence="3">SC8812_S17_18</strain>
    </source>
</reference>
<dbReference type="EMBL" id="JAEKNS010000145">
    <property type="protein sequence ID" value="MBJ7596038.1"/>
    <property type="molecule type" value="Genomic_DNA"/>
</dbReference>
<keyword evidence="4" id="KW-0808">Transferase</keyword>
<evidence type="ECO:0000313" key="6">
    <source>
        <dbReference type="Proteomes" id="UP000606991"/>
    </source>
</evidence>
<dbReference type="PANTHER" id="PTHR43685">
    <property type="entry name" value="GLYCOSYLTRANSFERASE"/>
    <property type="match status" value="1"/>
</dbReference>
<evidence type="ECO:0000259" key="2">
    <source>
        <dbReference type="Pfam" id="PF00535"/>
    </source>
</evidence>
<gene>
    <name evidence="4" type="ORF">DLM65_08275</name>
    <name evidence="3" type="ORF">JF886_14500</name>
</gene>
<dbReference type="Proteomes" id="UP000248724">
    <property type="component" value="Unassembled WGS sequence"/>
</dbReference>
<dbReference type="PANTHER" id="PTHR43685:SF2">
    <property type="entry name" value="GLYCOSYLTRANSFERASE 2-LIKE DOMAIN-CONTAINING PROTEIN"/>
    <property type="match status" value="1"/>
</dbReference>
<accession>A0A2W5Z508</accession>
<feature type="region of interest" description="Disordered" evidence="1">
    <location>
        <begin position="335"/>
        <end position="356"/>
    </location>
</feature>
<dbReference type="Pfam" id="PF00535">
    <property type="entry name" value="Glycos_transf_2"/>
    <property type="match status" value="1"/>
</dbReference>
<dbReference type="Proteomes" id="UP000606991">
    <property type="component" value="Unassembled WGS sequence"/>
</dbReference>
<dbReference type="InterPro" id="IPR050834">
    <property type="entry name" value="Glycosyltransf_2"/>
</dbReference>
<dbReference type="Gene3D" id="3.90.550.10">
    <property type="entry name" value="Spore Coat Polysaccharide Biosynthesis Protein SpsA, Chain A"/>
    <property type="match status" value="1"/>
</dbReference>
<evidence type="ECO:0000256" key="1">
    <source>
        <dbReference type="SAM" id="MobiDB-lite"/>
    </source>
</evidence>
<proteinExistence type="predicted"/>